<gene>
    <name evidence="2" type="ORF">H5410_030692</name>
</gene>
<keyword evidence="3" id="KW-1185">Reference proteome</keyword>
<evidence type="ECO:0000313" key="3">
    <source>
        <dbReference type="Proteomes" id="UP000824120"/>
    </source>
</evidence>
<comment type="caution">
    <text evidence="2">The sequence shown here is derived from an EMBL/GenBank/DDBJ whole genome shotgun (WGS) entry which is preliminary data.</text>
</comment>
<dbReference type="EMBL" id="JACXVP010000006">
    <property type="protein sequence ID" value="KAG5599322.1"/>
    <property type="molecule type" value="Genomic_DNA"/>
</dbReference>
<evidence type="ECO:0000313" key="2">
    <source>
        <dbReference type="EMBL" id="KAG5599322.1"/>
    </source>
</evidence>
<proteinExistence type="predicted"/>
<dbReference type="SUPFAM" id="SSF55455">
    <property type="entry name" value="SRF-like"/>
    <property type="match status" value="1"/>
</dbReference>
<name>A0A9J5YGC4_SOLCO</name>
<organism evidence="2 3">
    <name type="scientific">Solanum commersonii</name>
    <name type="common">Commerson's wild potato</name>
    <name type="synonym">Commerson's nightshade</name>
    <dbReference type="NCBI Taxonomy" id="4109"/>
    <lineage>
        <taxon>Eukaryota</taxon>
        <taxon>Viridiplantae</taxon>
        <taxon>Streptophyta</taxon>
        <taxon>Embryophyta</taxon>
        <taxon>Tracheophyta</taxon>
        <taxon>Spermatophyta</taxon>
        <taxon>Magnoliopsida</taxon>
        <taxon>eudicotyledons</taxon>
        <taxon>Gunneridae</taxon>
        <taxon>Pentapetalae</taxon>
        <taxon>asterids</taxon>
        <taxon>lamiids</taxon>
        <taxon>Solanales</taxon>
        <taxon>Solanaceae</taxon>
        <taxon>Solanoideae</taxon>
        <taxon>Solaneae</taxon>
        <taxon>Solanum</taxon>
    </lineage>
</organism>
<dbReference type="GO" id="GO:0046983">
    <property type="term" value="F:protein dimerization activity"/>
    <property type="evidence" value="ECO:0007669"/>
    <property type="project" value="InterPro"/>
</dbReference>
<dbReference type="AlphaFoldDB" id="A0A9J5YGC4"/>
<dbReference type="GO" id="GO:0003677">
    <property type="term" value="F:DNA binding"/>
    <property type="evidence" value="ECO:0007669"/>
    <property type="project" value="InterPro"/>
</dbReference>
<sequence>MPRNKKSLIQEKTQELRTLCEVEMVFINYSPYSDEPKVFPNHGGKIKTFQNFKELAMSEISKNMVTRDEFTEERIKKLEKNLLKIKKENRVKEITNEMHEVLNGKTIS</sequence>
<evidence type="ECO:0008006" key="4">
    <source>
        <dbReference type="Google" id="ProtNLM"/>
    </source>
</evidence>
<evidence type="ECO:0000256" key="1">
    <source>
        <dbReference type="SAM" id="Coils"/>
    </source>
</evidence>
<protein>
    <recommendedName>
        <fullName evidence="4">MADS-box domain-containing protein</fullName>
    </recommendedName>
</protein>
<reference evidence="2 3" key="1">
    <citation type="submission" date="2020-09" db="EMBL/GenBank/DDBJ databases">
        <title>De no assembly of potato wild relative species, Solanum commersonii.</title>
        <authorList>
            <person name="Cho K."/>
        </authorList>
    </citation>
    <scope>NUCLEOTIDE SEQUENCE [LARGE SCALE GENOMIC DNA]</scope>
    <source>
        <strain evidence="2">LZ3.2</strain>
        <tissue evidence="2">Leaf</tissue>
    </source>
</reference>
<dbReference type="Proteomes" id="UP000824120">
    <property type="component" value="Chromosome 6"/>
</dbReference>
<keyword evidence="1" id="KW-0175">Coiled coil</keyword>
<feature type="coiled-coil region" evidence="1">
    <location>
        <begin position="68"/>
        <end position="95"/>
    </location>
</feature>
<dbReference type="InterPro" id="IPR036879">
    <property type="entry name" value="TF_MADSbox_sf"/>
</dbReference>
<accession>A0A9J5YGC4</accession>